<dbReference type="Proteomes" id="UP000001542">
    <property type="component" value="Unassembled WGS sequence"/>
</dbReference>
<dbReference type="KEGG" id="tva:4773412"/>
<accession>A2DVX1</accession>
<dbReference type="InterPro" id="IPR011333">
    <property type="entry name" value="SKP1/BTB/POZ_sf"/>
</dbReference>
<evidence type="ECO:0000313" key="2">
    <source>
        <dbReference type="EMBL" id="EAY15416.1"/>
    </source>
</evidence>
<reference evidence="2" key="1">
    <citation type="submission" date="2006-10" db="EMBL/GenBank/DDBJ databases">
        <authorList>
            <person name="Amadeo P."/>
            <person name="Zhao Q."/>
            <person name="Wortman J."/>
            <person name="Fraser-Liggett C."/>
            <person name="Carlton J."/>
        </authorList>
    </citation>
    <scope>NUCLEOTIDE SEQUENCE</scope>
    <source>
        <strain evidence="2">G3</strain>
    </source>
</reference>
<proteinExistence type="predicted"/>
<dbReference type="SUPFAM" id="SSF54695">
    <property type="entry name" value="POZ domain"/>
    <property type="match status" value="1"/>
</dbReference>
<dbReference type="InterPro" id="IPR000210">
    <property type="entry name" value="BTB/POZ_dom"/>
</dbReference>
<dbReference type="PROSITE" id="PS50097">
    <property type="entry name" value="BTB"/>
    <property type="match status" value="1"/>
</dbReference>
<dbReference type="RefSeq" id="XP_001327639.1">
    <property type="nucleotide sequence ID" value="XM_001327604.1"/>
</dbReference>
<dbReference type="CDD" id="cd18186">
    <property type="entry name" value="BTB_POZ_ZBTB_KLHL-like"/>
    <property type="match status" value="1"/>
</dbReference>
<dbReference type="Pfam" id="PF00651">
    <property type="entry name" value="BTB"/>
    <property type="match status" value="1"/>
</dbReference>
<dbReference type="Gene3D" id="3.30.710.10">
    <property type="entry name" value="Potassium Channel Kv1.1, Chain A"/>
    <property type="match status" value="1"/>
</dbReference>
<dbReference type="AlphaFoldDB" id="A2DVX1"/>
<dbReference type="InParanoid" id="A2DVX1"/>
<feature type="domain" description="BTB" evidence="1">
    <location>
        <begin position="14"/>
        <end position="77"/>
    </location>
</feature>
<gene>
    <name evidence="2" type="ORF">TVAG_252290</name>
</gene>
<sequence>MIDLSNIRYCSTFNDFKFSHRGKDYFVNSFLLCTVSPFVHRIFEEGNFNNELEIPPVEGDFNEFINALYGQKIRIDSHNCRFLHFISKFLHITQLETVTEKVCEETNTFENNFRWAIQLFNANQQRDEIINKLSYNLRNNLQNPCLFEAPPGLILEILNSKFLQIDQGGKLQLVDNLIQYDSAKYQSLSTFSYSKSFLLKQFTEKPFDLNKIRSNVIRNVQYFVSNDKSKRIVFSPQPSNLFNGILRSKTPFILGSSDTLGKEFDISNISKEKSGENIFCSKSEKNPFFIIKFQTVKFQLTHYAIKSSAFGNLSFCPKSWKLEVRTSSNSWTQIDIVENDNSLYGSGFQSIFDIKFSISPMSEFRFTQLDSHHNTNKSLMIDLFEMYGIAFENPKRLIN</sequence>
<organism evidence="2 3">
    <name type="scientific">Trichomonas vaginalis (strain ATCC PRA-98 / G3)</name>
    <dbReference type="NCBI Taxonomy" id="412133"/>
    <lineage>
        <taxon>Eukaryota</taxon>
        <taxon>Metamonada</taxon>
        <taxon>Parabasalia</taxon>
        <taxon>Trichomonadida</taxon>
        <taxon>Trichomonadidae</taxon>
        <taxon>Trichomonas</taxon>
    </lineage>
</organism>
<keyword evidence="3" id="KW-1185">Reference proteome</keyword>
<evidence type="ECO:0000259" key="1">
    <source>
        <dbReference type="PROSITE" id="PS50097"/>
    </source>
</evidence>
<reference evidence="2" key="2">
    <citation type="journal article" date="2007" name="Science">
        <title>Draft genome sequence of the sexually transmitted pathogen Trichomonas vaginalis.</title>
        <authorList>
            <person name="Carlton J.M."/>
            <person name="Hirt R.P."/>
            <person name="Silva J.C."/>
            <person name="Delcher A.L."/>
            <person name="Schatz M."/>
            <person name="Zhao Q."/>
            <person name="Wortman J.R."/>
            <person name="Bidwell S.L."/>
            <person name="Alsmark U.C.M."/>
            <person name="Besteiro S."/>
            <person name="Sicheritz-Ponten T."/>
            <person name="Noel C.J."/>
            <person name="Dacks J.B."/>
            <person name="Foster P.G."/>
            <person name="Simillion C."/>
            <person name="Van de Peer Y."/>
            <person name="Miranda-Saavedra D."/>
            <person name="Barton G.J."/>
            <person name="Westrop G.D."/>
            <person name="Mueller S."/>
            <person name="Dessi D."/>
            <person name="Fiori P.L."/>
            <person name="Ren Q."/>
            <person name="Paulsen I."/>
            <person name="Zhang H."/>
            <person name="Bastida-Corcuera F.D."/>
            <person name="Simoes-Barbosa A."/>
            <person name="Brown M.T."/>
            <person name="Hayes R.D."/>
            <person name="Mukherjee M."/>
            <person name="Okumura C.Y."/>
            <person name="Schneider R."/>
            <person name="Smith A.J."/>
            <person name="Vanacova S."/>
            <person name="Villalvazo M."/>
            <person name="Haas B.J."/>
            <person name="Pertea M."/>
            <person name="Feldblyum T.V."/>
            <person name="Utterback T.R."/>
            <person name="Shu C.L."/>
            <person name="Osoegawa K."/>
            <person name="de Jong P.J."/>
            <person name="Hrdy I."/>
            <person name="Horvathova L."/>
            <person name="Zubacova Z."/>
            <person name="Dolezal P."/>
            <person name="Malik S.B."/>
            <person name="Logsdon J.M. Jr."/>
            <person name="Henze K."/>
            <person name="Gupta A."/>
            <person name="Wang C.C."/>
            <person name="Dunne R.L."/>
            <person name="Upcroft J.A."/>
            <person name="Upcroft P."/>
            <person name="White O."/>
            <person name="Salzberg S.L."/>
            <person name="Tang P."/>
            <person name="Chiu C.-H."/>
            <person name="Lee Y.-S."/>
            <person name="Embley T.M."/>
            <person name="Coombs G.H."/>
            <person name="Mottram J.C."/>
            <person name="Tachezy J."/>
            <person name="Fraser-Liggett C.M."/>
            <person name="Johnson P.J."/>
        </authorList>
    </citation>
    <scope>NUCLEOTIDE SEQUENCE [LARGE SCALE GENOMIC DNA]</scope>
    <source>
        <strain evidence="2">G3</strain>
    </source>
</reference>
<dbReference type="VEuPathDB" id="TrichDB:TVAGG3_0846080"/>
<dbReference type="EMBL" id="DS113256">
    <property type="protein sequence ID" value="EAY15416.1"/>
    <property type="molecule type" value="Genomic_DNA"/>
</dbReference>
<evidence type="ECO:0000313" key="3">
    <source>
        <dbReference type="Proteomes" id="UP000001542"/>
    </source>
</evidence>
<protein>
    <recommendedName>
        <fullName evidence="1">BTB domain-containing protein</fullName>
    </recommendedName>
</protein>
<dbReference type="SMR" id="A2DVX1"/>
<name>A2DVX1_TRIV3</name>
<dbReference type="VEuPathDB" id="TrichDB:TVAG_252290"/>